<sequence>MRFIFLVALSTFVASLGFSSTAYASLESDIARYAPNQDLSNLTDFDRQQIQMILSSSDFEGHKRSKIRNVVRKSNN</sequence>
<protein>
    <submittedName>
        <fullName evidence="2">Uncharacterized protein</fullName>
    </submittedName>
</protein>
<evidence type="ECO:0000313" key="3">
    <source>
        <dbReference type="Proteomes" id="UP000220836"/>
    </source>
</evidence>
<feature type="chain" id="PRO_5013235013" evidence="1">
    <location>
        <begin position="25"/>
        <end position="76"/>
    </location>
</feature>
<feature type="signal peptide" evidence="1">
    <location>
        <begin position="1"/>
        <end position="24"/>
    </location>
</feature>
<evidence type="ECO:0000256" key="1">
    <source>
        <dbReference type="SAM" id="SignalP"/>
    </source>
</evidence>
<keyword evidence="1" id="KW-0732">Signal</keyword>
<evidence type="ECO:0000313" key="2">
    <source>
        <dbReference type="EMBL" id="SMX38049.1"/>
    </source>
</evidence>
<dbReference type="AlphaFoldDB" id="A0A238K5B4"/>
<dbReference type="EMBL" id="FXYH01000003">
    <property type="protein sequence ID" value="SMX38049.1"/>
    <property type="molecule type" value="Genomic_DNA"/>
</dbReference>
<keyword evidence="3" id="KW-1185">Reference proteome</keyword>
<organism evidence="2 3">
    <name type="scientific">Pelagimonas varians</name>
    <dbReference type="NCBI Taxonomy" id="696760"/>
    <lineage>
        <taxon>Bacteria</taxon>
        <taxon>Pseudomonadati</taxon>
        <taxon>Pseudomonadota</taxon>
        <taxon>Alphaproteobacteria</taxon>
        <taxon>Rhodobacterales</taxon>
        <taxon>Roseobacteraceae</taxon>
        <taxon>Pelagimonas</taxon>
    </lineage>
</organism>
<name>A0A238K5B4_9RHOB</name>
<reference evidence="2 3" key="1">
    <citation type="submission" date="2017-05" db="EMBL/GenBank/DDBJ databases">
        <authorList>
            <person name="Song R."/>
            <person name="Chenine A.L."/>
            <person name="Ruprecht R.M."/>
        </authorList>
    </citation>
    <scope>NUCLEOTIDE SEQUENCE [LARGE SCALE GENOMIC DNA]</scope>
    <source>
        <strain evidence="2 3">CECT 8663</strain>
    </source>
</reference>
<dbReference type="RefSeq" id="WP_097803782.1">
    <property type="nucleotide sequence ID" value="NZ_FXYH01000003.1"/>
</dbReference>
<proteinExistence type="predicted"/>
<accession>A0A238K5B4</accession>
<gene>
    <name evidence="2" type="ORF">PEV8663_01288</name>
</gene>
<dbReference type="Proteomes" id="UP000220836">
    <property type="component" value="Unassembled WGS sequence"/>
</dbReference>